<keyword evidence="4" id="KW-0238">DNA-binding</keyword>
<dbReference type="Proteomes" id="UP000295499">
    <property type="component" value="Unassembled WGS sequence"/>
</dbReference>
<dbReference type="GO" id="GO:0003677">
    <property type="term" value="F:DNA binding"/>
    <property type="evidence" value="ECO:0007669"/>
    <property type="project" value="UniProtKB-KW"/>
</dbReference>
<dbReference type="PANTHER" id="PTHR42932:SF3">
    <property type="entry name" value="DNA PROTECTION DURING STARVATION PROTEIN"/>
    <property type="match status" value="1"/>
</dbReference>
<dbReference type="CDD" id="cd01043">
    <property type="entry name" value="DPS"/>
    <property type="match status" value="1"/>
</dbReference>
<protein>
    <submittedName>
        <fullName evidence="4">Starvation-inducible DNA-binding protein</fullName>
    </submittedName>
</protein>
<dbReference type="PRINTS" id="PR01346">
    <property type="entry name" value="HELNAPAPROT"/>
</dbReference>
<dbReference type="GO" id="GO:0016722">
    <property type="term" value="F:oxidoreductase activity, acting on metal ions"/>
    <property type="evidence" value="ECO:0007669"/>
    <property type="project" value="InterPro"/>
</dbReference>
<evidence type="ECO:0000256" key="1">
    <source>
        <dbReference type="ARBA" id="ARBA00009497"/>
    </source>
</evidence>
<comment type="caution">
    <text evidence="4">The sequence shown here is derived from an EMBL/GenBank/DDBJ whole genome shotgun (WGS) entry which is preliminary data.</text>
</comment>
<evidence type="ECO:0000259" key="3">
    <source>
        <dbReference type="Pfam" id="PF00210"/>
    </source>
</evidence>
<dbReference type="RefSeq" id="WP_133555355.1">
    <property type="nucleotide sequence ID" value="NZ_SNWM01000002.1"/>
</dbReference>
<accession>A0A4R6IMA0</accession>
<dbReference type="AlphaFoldDB" id="A0A4R6IMA0"/>
<gene>
    <name evidence="4" type="ORF">CLV32_2279</name>
</gene>
<dbReference type="InterPro" id="IPR023188">
    <property type="entry name" value="DPS_DNA-bd_CS"/>
</dbReference>
<keyword evidence="5" id="KW-1185">Reference proteome</keyword>
<evidence type="ECO:0000313" key="4">
    <source>
        <dbReference type="EMBL" id="TDO23290.1"/>
    </source>
</evidence>
<evidence type="ECO:0000313" key="5">
    <source>
        <dbReference type="Proteomes" id="UP000295499"/>
    </source>
</evidence>
<dbReference type="SUPFAM" id="SSF47240">
    <property type="entry name" value="Ferritin-like"/>
    <property type="match status" value="1"/>
</dbReference>
<dbReference type="Pfam" id="PF00210">
    <property type="entry name" value="Ferritin"/>
    <property type="match status" value="1"/>
</dbReference>
<dbReference type="EMBL" id="SNWM01000002">
    <property type="protein sequence ID" value="TDO23290.1"/>
    <property type="molecule type" value="Genomic_DNA"/>
</dbReference>
<dbReference type="Gene3D" id="1.20.1260.10">
    <property type="match status" value="1"/>
</dbReference>
<proteinExistence type="inferred from homology"/>
<dbReference type="InterPro" id="IPR008331">
    <property type="entry name" value="Ferritin_DPS_dom"/>
</dbReference>
<dbReference type="OrthoDB" id="9797023at2"/>
<dbReference type="InterPro" id="IPR002177">
    <property type="entry name" value="DPS_DNA-bd"/>
</dbReference>
<organism evidence="4 5">
    <name type="scientific">Pedobacter duraquae</name>
    <dbReference type="NCBI Taxonomy" id="425511"/>
    <lineage>
        <taxon>Bacteria</taxon>
        <taxon>Pseudomonadati</taxon>
        <taxon>Bacteroidota</taxon>
        <taxon>Sphingobacteriia</taxon>
        <taxon>Sphingobacteriales</taxon>
        <taxon>Sphingobacteriaceae</taxon>
        <taxon>Pedobacter</taxon>
    </lineage>
</organism>
<dbReference type="GO" id="GO:0008199">
    <property type="term" value="F:ferric iron binding"/>
    <property type="evidence" value="ECO:0007669"/>
    <property type="project" value="InterPro"/>
</dbReference>
<feature type="domain" description="Ferritin/DPS" evidence="3">
    <location>
        <begin position="17"/>
        <end position="158"/>
    </location>
</feature>
<dbReference type="PIRSF" id="PIRSF005900">
    <property type="entry name" value="Dps"/>
    <property type="match status" value="1"/>
</dbReference>
<dbReference type="PANTHER" id="PTHR42932">
    <property type="entry name" value="GENERAL STRESS PROTEIN 20U"/>
    <property type="match status" value="1"/>
</dbReference>
<reference evidence="4 5" key="1">
    <citation type="submission" date="2019-03" db="EMBL/GenBank/DDBJ databases">
        <title>Genomic Encyclopedia of Archaeal and Bacterial Type Strains, Phase II (KMG-II): from individual species to whole genera.</title>
        <authorList>
            <person name="Goeker M."/>
        </authorList>
    </citation>
    <scope>NUCLEOTIDE SEQUENCE [LARGE SCALE GENOMIC DNA]</scope>
    <source>
        <strain evidence="4 5">DSM 19034</strain>
    </source>
</reference>
<dbReference type="PROSITE" id="PS00819">
    <property type="entry name" value="DPS_2"/>
    <property type="match status" value="1"/>
</dbReference>
<dbReference type="InterPro" id="IPR012347">
    <property type="entry name" value="Ferritin-like"/>
</dbReference>
<name>A0A4R6IMA0_9SPHI</name>
<dbReference type="InterPro" id="IPR009078">
    <property type="entry name" value="Ferritin-like_SF"/>
</dbReference>
<sequence length="159" mass="18275">MTTHIGITEENRKAVADQLAKLLADEFVLYTKTRNAHWNIEGADFHAMHLFFESQYQQLDDLMDSVAERMRKIGHYAPATLSQFLQLTHLTEISDRKNDSAGFIKELLEDQESIISFLRGNINTFANTYKDLGTSDYITGLMETHEEMAWMLRAHFGNA</sequence>
<evidence type="ECO:0000256" key="2">
    <source>
        <dbReference type="RuleBase" id="RU003875"/>
    </source>
</evidence>
<comment type="similarity">
    <text evidence="1 2">Belongs to the Dps family.</text>
</comment>